<name>T0HKK0_9SPHN</name>
<dbReference type="InterPro" id="IPR041411">
    <property type="entry name" value="Ldi"/>
</dbReference>
<evidence type="ECO:0000259" key="1">
    <source>
        <dbReference type="Pfam" id="PF18566"/>
    </source>
</evidence>
<organism evidence="2 3">
    <name type="scientific">Novosphingobium lindaniclasticum LE124</name>
    <dbReference type="NCBI Taxonomy" id="1096930"/>
    <lineage>
        <taxon>Bacteria</taxon>
        <taxon>Pseudomonadati</taxon>
        <taxon>Pseudomonadota</taxon>
        <taxon>Alphaproteobacteria</taxon>
        <taxon>Sphingomonadales</taxon>
        <taxon>Sphingomonadaceae</taxon>
        <taxon>Novosphingobium</taxon>
    </lineage>
</organism>
<accession>T0HKK0</accession>
<reference evidence="2 3" key="1">
    <citation type="journal article" date="2013" name="Genome Announc.">
        <title>Genome Sequence of Novosphingobium lindaniclasticum LE124T, Isolated from a Hexachlorocyclohexane Dumpsite.</title>
        <authorList>
            <person name="Saxena A."/>
            <person name="Nayyar N."/>
            <person name="Sangwan N."/>
            <person name="Kumari R."/>
            <person name="Khurana J.P."/>
            <person name="Lal R."/>
        </authorList>
    </citation>
    <scope>NUCLEOTIDE SEQUENCE [LARGE SCALE GENOMIC DNA]</scope>
    <source>
        <strain evidence="2 3">LE124</strain>
    </source>
</reference>
<feature type="domain" description="Linalool dehydratase/isomerase" evidence="1">
    <location>
        <begin position="86"/>
        <end position="417"/>
    </location>
</feature>
<dbReference type="Proteomes" id="UP000015527">
    <property type="component" value="Unassembled WGS sequence"/>
</dbReference>
<sequence length="563" mass="62768">MSFTIDRRSFLGAAASVIPTSRALAATSTLDVRNYDALTDEQLGASNHVVRIATQPEGEWYGMGISSYQGGDEGYRWQIGWWLQPLAITQYRLPAYRELYKRSFEGFLAKMAHRDSWSYWEAESMGVATRDTLGVPGRDKPTADPIARDNINYSANTMNLMAMHQMLYRDGKYLQPNSFALKHWTKDGLEVFGYDLPKIAQVLYDGFAETQWRGVACEVNGVYPAYCNQLALVAFKQYDQLLSGDMGARLIANHVRAWQEHSDLYRVGTHVPGGREPFIPRAYYVKQGAMVAMGDTMMSSAAYVNAWNAAWVEENYPYWKKRFTVTDGVMSVKLEPEVRGGHLHHNPYSPAANQADNWQSPGTPEKGETPPFYFYAAISAAEMGDGELLGNIRGHAAKFNNQATWKGSEFFYDRNERTGPARMSRGGAVLMTAAHLVEKDSFRKLYNLPLTEADVHTPQIEGVDWPNILVRRAVFDKQRQALVVTLLSAASLRDSKAAAVDTRFAIANLDPRKTYAISCDGAAIGRVRGNTVLDGADRLQFADGKLIVGTRLGTDRSFIAQAV</sequence>
<dbReference type="eggNOG" id="ENOG50333A4">
    <property type="taxonomic scope" value="Bacteria"/>
</dbReference>
<dbReference type="AlphaFoldDB" id="T0HKK0"/>
<proteinExistence type="predicted"/>
<dbReference type="Pfam" id="PF18566">
    <property type="entry name" value="Ldi"/>
    <property type="match status" value="1"/>
</dbReference>
<dbReference type="RefSeq" id="WP_021233714.1">
    <property type="nucleotide sequence ID" value="NZ_ATHL01000064.1"/>
</dbReference>
<keyword evidence="3" id="KW-1185">Reference proteome</keyword>
<comment type="caution">
    <text evidence="2">The sequence shown here is derived from an EMBL/GenBank/DDBJ whole genome shotgun (WGS) entry which is preliminary data.</text>
</comment>
<dbReference type="PATRIC" id="fig|1096930.3.peg.1801"/>
<protein>
    <recommendedName>
        <fullName evidence="1">Linalool dehydratase/isomerase domain-containing protein</fullName>
    </recommendedName>
</protein>
<dbReference type="OrthoDB" id="3561361at2"/>
<gene>
    <name evidence="2" type="ORF">L284_09100</name>
</gene>
<evidence type="ECO:0000313" key="2">
    <source>
        <dbReference type="EMBL" id="EQB16841.1"/>
    </source>
</evidence>
<dbReference type="EMBL" id="ATHL01000064">
    <property type="protein sequence ID" value="EQB16841.1"/>
    <property type="molecule type" value="Genomic_DNA"/>
</dbReference>
<evidence type="ECO:0000313" key="3">
    <source>
        <dbReference type="Proteomes" id="UP000015527"/>
    </source>
</evidence>